<gene>
    <name evidence="3" type="ORF">GCM10011323_21120</name>
</gene>
<evidence type="ECO:0000259" key="2">
    <source>
        <dbReference type="Pfam" id="PF22013"/>
    </source>
</evidence>
<dbReference type="InterPro" id="IPR041497">
    <property type="entry name" value="Thump-like"/>
</dbReference>
<protein>
    <recommendedName>
        <fullName evidence="5">THUMP-like domain-containing protein</fullName>
    </recommendedName>
</protein>
<dbReference type="Pfam" id="PF22013">
    <property type="entry name" value="PG_1098_Fer"/>
    <property type="match status" value="1"/>
</dbReference>
<dbReference type="Pfam" id="PF18096">
    <property type="entry name" value="Thump_like"/>
    <property type="match status" value="1"/>
</dbReference>
<keyword evidence="4" id="KW-1185">Reference proteome</keyword>
<dbReference type="EMBL" id="BMFP01000004">
    <property type="protein sequence ID" value="GGG16565.1"/>
    <property type="molecule type" value="Genomic_DNA"/>
</dbReference>
<proteinExistence type="predicted"/>
<name>A0ABQ1W6Q1_9BACT</name>
<dbReference type="Gene3D" id="3.40.50.150">
    <property type="entry name" value="Vaccinia Virus protein VP39"/>
    <property type="match status" value="1"/>
</dbReference>
<evidence type="ECO:0000259" key="1">
    <source>
        <dbReference type="Pfam" id="PF18096"/>
    </source>
</evidence>
<dbReference type="Proteomes" id="UP000634043">
    <property type="component" value="Unassembled WGS sequence"/>
</dbReference>
<sequence>MQRTMKHYTPEEKDFIKQHQHRNPAELMLQAGRYPQLPVSELVKQIQARQKATDKLPTWAAHPDVVFPTTLSVEQTSSEATAAYKASLVKGKLLVDLTGGFGVDSFFFAKHFEQVVHVEQNSGLSEIAAYNFKLLGAANINAVNTTAEDFLQGFTGHADVLYLDPARRGDRQEKVHLLQDCEPDVLQLLPLLFEKADAVLLKTSPMLDIELALEQLGAVAQVWVIALHNECKEVLYMLQPQAATNPERHAINLLPDGSSQVLTFTKEREEQTIVSFADPKAYLYEPNAAILKAGAYRSLASQFGLYKLHPNSHLYTSDQLIPGFPGRSFACQGVGRYHKKEILARLPQRKANITVRNFPESVADIRKKTGIKEGGADYLFFTTDMHQKPIVVYCRKVTGPSG</sequence>
<evidence type="ECO:0000313" key="4">
    <source>
        <dbReference type="Proteomes" id="UP000634043"/>
    </source>
</evidence>
<feature type="domain" description="PG-1098 ferredoxin-like" evidence="2">
    <location>
        <begin position="282"/>
        <end position="325"/>
    </location>
</feature>
<reference evidence="4" key="1">
    <citation type="journal article" date="2019" name="Int. J. Syst. Evol. Microbiol.">
        <title>The Global Catalogue of Microorganisms (GCM) 10K type strain sequencing project: providing services to taxonomists for standard genome sequencing and annotation.</title>
        <authorList>
            <consortium name="The Broad Institute Genomics Platform"/>
            <consortium name="The Broad Institute Genome Sequencing Center for Infectious Disease"/>
            <person name="Wu L."/>
            <person name="Ma J."/>
        </authorList>
    </citation>
    <scope>NUCLEOTIDE SEQUENCE [LARGE SCALE GENOMIC DNA]</scope>
    <source>
        <strain evidence="4">CGMCC 1.12749</strain>
    </source>
</reference>
<comment type="caution">
    <text evidence="3">The sequence shown here is derived from an EMBL/GenBank/DDBJ whole genome shotgun (WGS) entry which is preliminary data.</text>
</comment>
<evidence type="ECO:0008006" key="5">
    <source>
        <dbReference type="Google" id="ProtNLM"/>
    </source>
</evidence>
<evidence type="ECO:0000313" key="3">
    <source>
        <dbReference type="EMBL" id="GGG16565.1"/>
    </source>
</evidence>
<accession>A0ABQ1W6Q1</accession>
<dbReference type="InterPro" id="IPR029063">
    <property type="entry name" value="SAM-dependent_MTases_sf"/>
</dbReference>
<dbReference type="SUPFAM" id="SSF53335">
    <property type="entry name" value="S-adenosyl-L-methionine-dependent methyltransferases"/>
    <property type="match status" value="1"/>
</dbReference>
<dbReference type="Gene3D" id="1.10.10.1110">
    <property type="entry name" value="Methyltransferase PG1098, N-terminal domain"/>
    <property type="match status" value="1"/>
</dbReference>
<dbReference type="InterPro" id="IPR054168">
    <property type="entry name" value="PG_1098_Fer"/>
</dbReference>
<feature type="domain" description="THUMP-like" evidence="1">
    <location>
        <begin position="326"/>
        <end position="396"/>
    </location>
</feature>
<organism evidence="3 4">
    <name type="scientific">Pontibacter amylolyticus</name>
    <dbReference type="NCBI Taxonomy" id="1424080"/>
    <lineage>
        <taxon>Bacteria</taxon>
        <taxon>Pseudomonadati</taxon>
        <taxon>Bacteroidota</taxon>
        <taxon>Cytophagia</taxon>
        <taxon>Cytophagales</taxon>
        <taxon>Hymenobacteraceae</taxon>
        <taxon>Pontibacter</taxon>
    </lineage>
</organism>